<dbReference type="GO" id="GO:0004252">
    <property type="term" value="F:serine-type endopeptidase activity"/>
    <property type="evidence" value="ECO:0007669"/>
    <property type="project" value="InterPro"/>
</dbReference>
<dbReference type="Pfam" id="PF13365">
    <property type="entry name" value="Trypsin_2"/>
    <property type="match status" value="1"/>
</dbReference>
<feature type="non-terminal residue" evidence="1">
    <location>
        <position position="1"/>
    </location>
</feature>
<comment type="caution">
    <text evidence="1">The sequence shown here is derived from an EMBL/GenBank/DDBJ whole genome shotgun (WGS) entry which is preliminary data.</text>
</comment>
<dbReference type="EMBL" id="BARS01032703">
    <property type="protein sequence ID" value="GAG17539.1"/>
    <property type="molecule type" value="Genomic_DNA"/>
</dbReference>
<gene>
    <name evidence="1" type="ORF">S01H1_50741</name>
</gene>
<dbReference type="InterPro" id="IPR009003">
    <property type="entry name" value="Peptidase_S1_PA"/>
</dbReference>
<feature type="non-terminal residue" evidence="1">
    <location>
        <position position="261"/>
    </location>
</feature>
<reference evidence="1" key="1">
    <citation type="journal article" date="2014" name="Front. Microbiol.">
        <title>High frequency of phylogenetically diverse reductive dehalogenase-homologous genes in deep subseafloor sedimentary metagenomes.</title>
        <authorList>
            <person name="Kawai M."/>
            <person name="Futagami T."/>
            <person name="Toyoda A."/>
            <person name="Takaki Y."/>
            <person name="Nishi S."/>
            <person name="Hori S."/>
            <person name="Arai W."/>
            <person name="Tsubouchi T."/>
            <person name="Morono Y."/>
            <person name="Uchiyama I."/>
            <person name="Ito T."/>
            <person name="Fujiyama A."/>
            <person name="Inagaki F."/>
            <person name="Takami H."/>
        </authorList>
    </citation>
    <scope>NUCLEOTIDE SEQUENCE</scope>
    <source>
        <strain evidence="1">Expedition CK06-06</strain>
    </source>
</reference>
<dbReference type="PANTHER" id="PTHR43019:SF23">
    <property type="entry name" value="PROTEASE DO-LIKE 5, CHLOROPLASTIC"/>
    <property type="match status" value="1"/>
</dbReference>
<organism evidence="1">
    <name type="scientific">marine sediment metagenome</name>
    <dbReference type="NCBI Taxonomy" id="412755"/>
    <lineage>
        <taxon>unclassified sequences</taxon>
        <taxon>metagenomes</taxon>
        <taxon>ecological metagenomes</taxon>
    </lineage>
</organism>
<dbReference type="GO" id="GO:0006508">
    <property type="term" value="P:proteolysis"/>
    <property type="evidence" value="ECO:0007669"/>
    <property type="project" value="InterPro"/>
</dbReference>
<evidence type="ECO:0000313" key="1">
    <source>
        <dbReference type="EMBL" id="GAG17539.1"/>
    </source>
</evidence>
<dbReference type="SUPFAM" id="SSF50494">
    <property type="entry name" value="Trypsin-like serine proteases"/>
    <property type="match status" value="1"/>
</dbReference>
<accession>X0VGX2</accession>
<dbReference type="InterPro" id="IPR001940">
    <property type="entry name" value="Peptidase_S1C"/>
</dbReference>
<dbReference type="PANTHER" id="PTHR43019">
    <property type="entry name" value="SERINE ENDOPROTEASE DEGS"/>
    <property type="match status" value="1"/>
</dbReference>
<dbReference type="AlphaFoldDB" id="X0VGX2"/>
<protein>
    <recommendedName>
        <fullName evidence="2">Serine protease</fullName>
    </recommendedName>
</protein>
<dbReference type="PRINTS" id="PR00834">
    <property type="entry name" value="PROTEASES2C"/>
</dbReference>
<sequence>SLEAYANKYASSVAFIMVEYWLKSDDVDYYRNLAEGTAFLVDNEGYMITGRHVVCPWLEDTTLFAIAQQLMLSEITPQFGYRIYLWFEGKRAFNRAARMLESSELSDIYLIDLAYSSESSPRVSIAGVPKPLVQTREMMGSPIKDDFAILKIEKVPEGLEPLPLDLKMDPQSIPKLSRLITLGFPLGSRTQADTVNVSVTSGHVRRSFEDMLQVDTSIYGGNSGGPVIDTHGRVIGIVSGVAMDWTQGIIPMQTPRWDLGM</sequence>
<proteinExistence type="predicted"/>
<dbReference type="Gene3D" id="2.40.10.120">
    <property type="match status" value="1"/>
</dbReference>
<name>X0VGX2_9ZZZZ</name>
<evidence type="ECO:0008006" key="2">
    <source>
        <dbReference type="Google" id="ProtNLM"/>
    </source>
</evidence>